<feature type="domain" description="POTRA" evidence="1">
    <location>
        <begin position="68"/>
        <end position="140"/>
    </location>
</feature>
<dbReference type="Pfam" id="PF07244">
    <property type="entry name" value="POTRA"/>
    <property type="match status" value="1"/>
</dbReference>
<name>A0A660SK87_UNCW3</name>
<evidence type="ECO:0000259" key="1">
    <source>
        <dbReference type="Pfam" id="PF07244"/>
    </source>
</evidence>
<organism evidence="2 3">
    <name type="scientific">candidate division WOR-3 bacterium</name>
    <dbReference type="NCBI Taxonomy" id="2052148"/>
    <lineage>
        <taxon>Bacteria</taxon>
        <taxon>Bacteria division WOR-3</taxon>
    </lineage>
</organism>
<comment type="caution">
    <text evidence="2">The sequence shown here is derived from an EMBL/GenBank/DDBJ whole genome shotgun (WGS) entry which is preliminary data.</text>
</comment>
<accession>A0A660SK87</accession>
<dbReference type="Gene3D" id="2.40.160.50">
    <property type="entry name" value="membrane protein fhac: a member of the omp85/tpsb transporter family"/>
    <property type="match status" value="1"/>
</dbReference>
<sequence length="467" mass="53985">MAALPLLLLLISDLLPPPDSILMVAKENGDYVLRLRRSYISKGYFDVLVRECEKGDSTLLKIYTGPRYRIGSVAISPSPLSSEFIRKAFNLSPGTYYDEDKIEDGIEQILEAFLNQGYPFCQIRPSLEKSDHLVRINVDILAGPLVRLSDLLYSGRTKTWAVKRWVEFQPMLFSEEKVTEWKDKLKQLSFIALIKDRIIRVGNEYYLQFLPQEIGSEVIELGGTFLPKENELFALISFSSENLLGTMRRLSLRWETKKRLEVSYLEPWLIYPFQLGLKFYDIWFDSLRVSRFEVSFSRKKITIYTGIERGDKRDEFIGMRFDSRPFPCSLGGFTELVRVVDKGSYLKGGGWIKLWLHPLSLLVNGRHTTLRHAEVTDYFRIGGITSLRGYWEEELYFLSGLWINNELKLFPLLYPFIDIAFLGGEWYYGSGIGFDLTSSRLGLKLALGIPNRDFFQAKFHLLITGRL</sequence>
<dbReference type="Gene3D" id="3.10.20.310">
    <property type="entry name" value="membrane protein fhac"/>
    <property type="match status" value="1"/>
</dbReference>
<dbReference type="GO" id="GO:0019867">
    <property type="term" value="C:outer membrane"/>
    <property type="evidence" value="ECO:0007669"/>
    <property type="project" value="InterPro"/>
</dbReference>
<evidence type="ECO:0000313" key="2">
    <source>
        <dbReference type="EMBL" id="RKX70451.1"/>
    </source>
</evidence>
<dbReference type="Proteomes" id="UP000268469">
    <property type="component" value="Unassembled WGS sequence"/>
</dbReference>
<reference evidence="2 3" key="1">
    <citation type="submission" date="2018-06" db="EMBL/GenBank/DDBJ databases">
        <title>Extensive metabolic versatility and redundancy in microbially diverse, dynamic hydrothermal sediments.</title>
        <authorList>
            <person name="Dombrowski N."/>
            <person name="Teske A."/>
            <person name="Baker B.J."/>
        </authorList>
    </citation>
    <scope>NUCLEOTIDE SEQUENCE [LARGE SCALE GENOMIC DNA]</scope>
    <source>
        <strain evidence="2">B36_G15</strain>
    </source>
</reference>
<dbReference type="InterPro" id="IPR010827">
    <property type="entry name" value="BamA/TamA_POTRA"/>
</dbReference>
<gene>
    <name evidence="2" type="ORF">DRP53_04990</name>
</gene>
<protein>
    <recommendedName>
        <fullName evidence="1">POTRA domain-containing protein</fullName>
    </recommendedName>
</protein>
<dbReference type="AlphaFoldDB" id="A0A660SK87"/>
<dbReference type="EMBL" id="QNBE01000039">
    <property type="protein sequence ID" value="RKX70451.1"/>
    <property type="molecule type" value="Genomic_DNA"/>
</dbReference>
<proteinExistence type="predicted"/>
<evidence type="ECO:0000313" key="3">
    <source>
        <dbReference type="Proteomes" id="UP000268469"/>
    </source>
</evidence>